<dbReference type="KEGG" id="mpp:MICPUCDRAFT_47583"/>
<sequence length="304" mass="31531">MRASTLIGARSSAFASELRPARAAARAASSRASDASRGGCRSSRHVASSTSSSSSSSSSDVTSLALEDRKSLLLRLCANTDRGKSVTPDAAKRIEELVAAIEASNVTRDPAVSPLISGEWSLVYTGASAKDAAERAKREGVIGRTLTEVTGSGGNVAGEGGAETRTTDSISSISKKKPLPLGRSISLLSGAVENRGNFQDIDAARGVVENRAELSVFGVRAEVKIEASCVPAAPSDAGGESIRLDVAFRRVAITLGPLPPLSIPLTFVNDGKGPQGWLDTTFLDDTMRLGRGDKGSTFVTVRRG</sequence>
<dbReference type="OrthoDB" id="568101at2759"/>
<feature type="domain" description="Plastid lipid-associated protein/fibrillin conserved" evidence="4">
    <location>
        <begin position="69"/>
        <end position="129"/>
    </location>
</feature>
<evidence type="ECO:0000256" key="3">
    <source>
        <dbReference type="SAM" id="MobiDB-lite"/>
    </source>
</evidence>
<name>C1MV08_MICPC</name>
<dbReference type="Proteomes" id="UP000001876">
    <property type="component" value="Unassembled WGS sequence"/>
</dbReference>
<evidence type="ECO:0000256" key="2">
    <source>
        <dbReference type="ARBA" id="ARBA00022640"/>
    </source>
</evidence>
<accession>C1MV08</accession>
<reference evidence="5 6" key="1">
    <citation type="journal article" date="2009" name="Science">
        <title>Green evolution and dynamic adaptations revealed by genomes of the marine picoeukaryotes Micromonas.</title>
        <authorList>
            <person name="Worden A.Z."/>
            <person name="Lee J.H."/>
            <person name="Mock T."/>
            <person name="Rouze P."/>
            <person name="Simmons M.P."/>
            <person name="Aerts A.L."/>
            <person name="Allen A.E."/>
            <person name="Cuvelier M.L."/>
            <person name="Derelle E."/>
            <person name="Everett M.V."/>
            <person name="Foulon E."/>
            <person name="Grimwood J."/>
            <person name="Gundlach H."/>
            <person name="Henrissat B."/>
            <person name="Napoli C."/>
            <person name="McDonald S.M."/>
            <person name="Parker M.S."/>
            <person name="Rombauts S."/>
            <person name="Salamov A."/>
            <person name="Von Dassow P."/>
            <person name="Badger J.H."/>
            <person name="Coutinho P.M."/>
            <person name="Demir E."/>
            <person name="Dubchak I."/>
            <person name="Gentemann C."/>
            <person name="Eikrem W."/>
            <person name="Gready J.E."/>
            <person name="John U."/>
            <person name="Lanier W."/>
            <person name="Lindquist E.A."/>
            <person name="Lucas S."/>
            <person name="Mayer K.F."/>
            <person name="Moreau H."/>
            <person name="Not F."/>
            <person name="Otillar R."/>
            <person name="Panaud O."/>
            <person name="Pangilinan J."/>
            <person name="Paulsen I."/>
            <person name="Piegu B."/>
            <person name="Poliakov A."/>
            <person name="Robbens S."/>
            <person name="Schmutz J."/>
            <person name="Toulza E."/>
            <person name="Wyss T."/>
            <person name="Zelensky A."/>
            <person name="Zhou K."/>
            <person name="Armbrust E.V."/>
            <person name="Bhattacharya D."/>
            <person name="Goodenough U.W."/>
            <person name="Van de Peer Y."/>
            <person name="Grigoriev I.V."/>
        </authorList>
    </citation>
    <scope>NUCLEOTIDE SEQUENCE [LARGE SCALE GENOMIC DNA]</scope>
    <source>
        <strain evidence="5 6">CCMP1545</strain>
    </source>
</reference>
<feature type="domain" description="Plastid lipid-associated protein/fibrillin conserved" evidence="4">
    <location>
        <begin position="195"/>
        <end position="299"/>
    </location>
</feature>
<proteinExistence type="predicted"/>
<dbReference type="GeneID" id="9685034"/>
<dbReference type="GO" id="GO:0009536">
    <property type="term" value="C:plastid"/>
    <property type="evidence" value="ECO:0007669"/>
    <property type="project" value="UniProtKB-SubCell"/>
</dbReference>
<organism evidence="6">
    <name type="scientific">Micromonas pusilla (strain CCMP1545)</name>
    <name type="common">Picoplanktonic green alga</name>
    <dbReference type="NCBI Taxonomy" id="564608"/>
    <lineage>
        <taxon>Eukaryota</taxon>
        <taxon>Viridiplantae</taxon>
        <taxon>Chlorophyta</taxon>
        <taxon>Mamiellophyceae</taxon>
        <taxon>Mamiellales</taxon>
        <taxon>Mamiellaceae</taxon>
        <taxon>Micromonas</taxon>
    </lineage>
</organism>
<feature type="region of interest" description="Disordered" evidence="3">
    <location>
        <begin position="152"/>
        <end position="174"/>
    </location>
</feature>
<comment type="subcellular location">
    <subcellularLocation>
        <location evidence="1">Plastid</location>
    </subcellularLocation>
</comment>
<keyword evidence="2" id="KW-0934">Plastid</keyword>
<dbReference type="OMA" id="RLCANTD"/>
<evidence type="ECO:0000256" key="1">
    <source>
        <dbReference type="ARBA" id="ARBA00004474"/>
    </source>
</evidence>
<dbReference type="InterPro" id="IPR006843">
    <property type="entry name" value="PAP/fibrillin_dom"/>
</dbReference>
<dbReference type="InterPro" id="IPR039633">
    <property type="entry name" value="PAP"/>
</dbReference>
<dbReference type="RefSeq" id="XP_003059283.1">
    <property type="nucleotide sequence ID" value="XM_003059237.1"/>
</dbReference>
<feature type="region of interest" description="Disordered" evidence="3">
    <location>
        <begin position="25"/>
        <end position="61"/>
    </location>
</feature>
<dbReference type="EMBL" id="GG663740">
    <property type="protein sequence ID" value="EEH56415.1"/>
    <property type="molecule type" value="Genomic_DNA"/>
</dbReference>
<protein>
    <submittedName>
        <fullName evidence="5">Predicted protein</fullName>
    </submittedName>
</protein>
<dbReference type="Pfam" id="PF04755">
    <property type="entry name" value="PAP_fibrillin"/>
    <property type="match status" value="2"/>
</dbReference>
<evidence type="ECO:0000313" key="6">
    <source>
        <dbReference type="Proteomes" id="UP000001876"/>
    </source>
</evidence>
<keyword evidence="6" id="KW-1185">Reference proteome</keyword>
<dbReference type="PANTHER" id="PTHR31906">
    <property type="entry name" value="PLASTID-LIPID-ASSOCIATED PROTEIN 4, CHLOROPLASTIC-RELATED"/>
    <property type="match status" value="1"/>
</dbReference>
<evidence type="ECO:0000313" key="5">
    <source>
        <dbReference type="EMBL" id="EEH56415.1"/>
    </source>
</evidence>
<dbReference type="AlphaFoldDB" id="C1MV08"/>
<evidence type="ECO:0000259" key="4">
    <source>
        <dbReference type="Pfam" id="PF04755"/>
    </source>
</evidence>
<dbReference type="eggNOG" id="ENOG502SASC">
    <property type="taxonomic scope" value="Eukaryota"/>
</dbReference>
<gene>
    <name evidence="5" type="ORF">MICPUCDRAFT_47583</name>
</gene>
<feature type="compositionally biased region" description="Gly residues" evidence="3">
    <location>
        <begin position="152"/>
        <end position="161"/>
    </location>
</feature>